<name>A0ABT2PRU0_9BURK</name>
<dbReference type="CDD" id="cd02440">
    <property type="entry name" value="AdoMet_MTases"/>
    <property type="match status" value="1"/>
</dbReference>
<protein>
    <recommendedName>
        <fullName evidence="2">Protein-L-isoaspartate O-methyltransferase</fullName>
    </recommendedName>
    <alternativeName>
        <fullName evidence="3">Protein L-isoaspartyl methyltransferase</fullName>
    </alternativeName>
</protein>
<evidence type="ECO:0000256" key="2">
    <source>
        <dbReference type="ARBA" id="ARBA00013346"/>
    </source>
</evidence>
<dbReference type="InterPro" id="IPR000682">
    <property type="entry name" value="PCMT"/>
</dbReference>
<dbReference type="EMBL" id="JAODYH010000007">
    <property type="protein sequence ID" value="MCT9811838.1"/>
    <property type="molecule type" value="Genomic_DNA"/>
</dbReference>
<gene>
    <name evidence="4" type="ORF">N0K08_14430</name>
</gene>
<dbReference type="Gene3D" id="3.40.50.150">
    <property type="entry name" value="Vaccinia Virus protein VP39"/>
    <property type="match status" value="1"/>
</dbReference>
<dbReference type="SUPFAM" id="SSF53335">
    <property type="entry name" value="S-adenosyl-L-methionine-dependent methyltransferases"/>
    <property type="match status" value="1"/>
</dbReference>
<evidence type="ECO:0000256" key="1">
    <source>
        <dbReference type="ARBA" id="ARBA00005369"/>
    </source>
</evidence>
<accession>A0ABT2PRU0</accession>
<sequence>MNMPLNTSANASDPIEQARFNMIQQQIRPWDVLDLDVLDALAEVRREEFVPPEHQGLAFMDIEIPLHGAPDEAAQKGWNMLAPRVEARMLQDLQILPTDKVLEIGAGSGYMAALLASQARQVLSLEIVPELAEMARENLLSAGIANATVRLADGATDPLPEGPFDVIVLSGSVAEVPPALLQKLTEGGRLGAIVGLNPVMRATFVRRKGNNFETTAPWDTMAPRLVGFPEPSPFKF</sequence>
<dbReference type="RefSeq" id="WP_261501090.1">
    <property type="nucleotide sequence ID" value="NZ_JAODYH010000007.1"/>
</dbReference>
<proteinExistence type="inferred from homology"/>
<organism evidence="4 5">
    <name type="scientific">Acidovorax bellezanensis</name>
    <dbReference type="NCBI Taxonomy" id="2976702"/>
    <lineage>
        <taxon>Bacteria</taxon>
        <taxon>Pseudomonadati</taxon>
        <taxon>Pseudomonadota</taxon>
        <taxon>Betaproteobacteria</taxon>
        <taxon>Burkholderiales</taxon>
        <taxon>Comamonadaceae</taxon>
        <taxon>Acidovorax</taxon>
    </lineage>
</organism>
<dbReference type="Pfam" id="PF01135">
    <property type="entry name" value="PCMT"/>
    <property type="match status" value="1"/>
</dbReference>
<dbReference type="PANTHER" id="PTHR11579">
    <property type="entry name" value="PROTEIN-L-ISOASPARTATE O-METHYLTRANSFERASE"/>
    <property type="match status" value="1"/>
</dbReference>
<comment type="caution">
    <text evidence="4">The sequence shown here is derived from an EMBL/GenBank/DDBJ whole genome shotgun (WGS) entry which is preliminary data.</text>
</comment>
<comment type="similarity">
    <text evidence="1">Belongs to the methyltransferase superfamily. L-isoaspartyl/D-aspartyl protein methyltransferase family.</text>
</comment>
<reference evidence="4 5" key="1">
    <citation type="submission" date="2022-09" db="EMBL/GenBank/DDBJ databases">
        <title>Draft genome of isolate Be4.</title>
        <authorList>
            <person name="Sanchez-Castro I."/>
            <person name="Martinez-Rodriguez P."/>
            <person name="Descostes M."/>
            <person name="Merroun M."/>
        </authorList>
    </citation>
    <scope>NUCLEOTIDE SEQUENCE [LARGE SCALE GENOMIC DNA]</scope>
    <source>
        <strain evidence="4 5">Be4</strain>
    </source>
</reference>
<evidence type="ECO:0000313" key="5">
    <source>
        <dbReference type="Proteomes" id="UP001525968"/>
    </source>
</evidence>
<evidence type="ECO:0000256" key="3">
    <source>
        <dbReference type="ARBA" id="ARBA00030757"/>
    </source>
</evidence>
<keyword evidence="5" id="KW-1185">Reference proteome</keyword>
<dbReference type="InterPro" id="IPR029063">
    <property type="entry name" value="SAM-dependent_MTases_sf"/>
</dbReference>
<dbReference type="Proteomes" id="UP001525968">
    <property type="component" value="Unassembled WGS sequence"/>
</dbReference>
<evidence type="ECO:0000313" key="4">
    <source>
        <dbReference type="EMBL" id="MCT9811838.1"/>
    </source>
</evidence>
<dbReference type="PANTHER" id="PTHR11579:SF18">
    <property type="entry name" value="PROTEIN-L-ISOASPARTATE O-METHYLTRANSFERASE"/>
    <property type="match status" value="1"/>
</dbReference>